<dbReference type="Gene3D" id="3.30.2130.10">
    <property type="entry name" value="VC0802-like"/>
    <property type="match status" value="1"/>
</dbReference>
<comment type="pathway">
    <text evidence="2">Amino-acid biosynthesis; L-methionine biosynthesis via de novo pathway; L-homoserine from L-aspartate: step 1/3.</text>
</comment>
<evidence type="ECO:0000256" key="10">
    <source>
        <dbReference type="ARBA" id="ARBA00023154"/>
    </source>
</evidence>
<comment type="similarity">
    <text evidence="4">Belongs to the aspartokinase family.</text>
</comment>
<comment type="pathway">
    <text evidence="3">Amino-acid biosynthesis; L-threonine biosynthesis; L-threonine from L-aspartate: step 1/5.</text>
</comment>
<evidence type="ECO:0000256" key="9">
    <source>
        <dbReference type="ARBA" id="ARBA00022840"/>
    </source>
</evidence>
<protein>
    <recommendedName>
        <fullName evidence="5">aspartate kinase</fullName>
        <ecNumber evidence="5">2.7.2.4</ecNumber>
    </recommendedName>
</protein>
<dbReference type="GO" id="GO:0005829">
    <property type="term" value="C:cytosol"/>
    <property type="evidence" value="ECO:0007669"/>
    <property type="project" value="TreeGrafter"/>
</dbReference>
<keyword evidence="9" id="KW-0067">ATP-binding</keyword>
<dbReference type="GO" id="GO:0004072">
    <property type="term" value="F:aspartate kinase activity"/>
    <property type="evidence" value="ECO:0007669"/>
    <property type="project" value="UniProtKB-EC"/>
</dbReference>
<evidence type="ECO:0000256" key="1">
    <source>
        <dbReference type="ARBA" id="ARBA00003121"/>
    </source>
</evidence>
<dbReference type="SUPFAM" id="SSF55021">
    <property type="entry name" value="ACT-like"/>
    <property type="match status" value="2"/>
</dbReference>
<evidence type="ECO:0000256" key="7">
    <source>
        <dbReference type="ARBA" id="ARBA00022741"/>
    </source>
</evidence>
<dbReference type="GO" id="GO:0009089">
    <property type="term" value="P:lysine biosynthetic process via diaminopimelate"/>
    <property type="evidence" value="ECO:0007669"/>
    <property type="project" value="TreeGrafter"/>
</dbReference>
<comment type="caution">
    <text evidence="13">The sequence shown here is derived from an EMBL/GenBank/DDBJ whole genome shotgun (WGS) entry which is preliminary data.</text>
</comment>
<keyword evidence="6" id="KW-0808">Transferase</keyword>
<dbReference type="EMBL" id="JACRKR010000097">
    <property type="protein sequence ID" value="MBI5078770.1"/>
    <property type="molecule type" value="Genomic_DNA"/>
</dbReference>
<evidence type="ECO:0000313" key="14">
    <source>
        <dbReference type="Proteomes" id="UP000808761"/>
    </source>
</evidence>
<evidence type="ECO:0000256" key="5">
    <source>
        <dbReference type="ARBA" id="ARBA00013059"/>
    </source>
</evidence>
<evidence type="ECO:0000256" key="8">
    <source>
        <dbReference type="ARBA" id="ARBA00022777"/>
    </source>
</evidence>
<keyword evidence="10" id="KW-0028">Amino-acid biosynthesis</keyword>
<dbReference type="Proteomes" id="UP000808761">
    <property type="component" value="Unassembled WGS sequence"/>
</dbReference>
<dbReference type="InterPro" id="IPR054352">
    <property type="entry name" value="ACT_Aspartokinase"/>
</dbReference>
<dbReference type="GO" id="GO:0009090">
    <property type="term" value="P:homoserine biosynthetic process"/>
    <property type="evidence" value="ECO:0007669"/>
    <property type="project" value="TreeGrafter"/>
</dbReference>
<dbReference type="CDD" id="cd04923">
    <property type="entry name" value="ACT_AK-LysC-DapG-like_2"/>
    <property type="match status" value="1"/>
</dbReference>
<evidence type="ECO:0000259" key="12">
    <source>
        <dbReference type="PROSITE" id="PS51671"/>
    </source>
</evidence>
<evidence type="ECO:0000256" key="2">
    <source>
        <dbReference type="ARBA" id="ARBA00004986"/>
    </source>
</evidence>
<dbReference type="PROSITE" id="PS51671">
    <property type="entry name" value="ACT"/>
    <property type="match status" value="1"/>
</dbReference>
<dbReference type="GO" id="GO:0005524">
    <property type="term" value="F:ATP binding"/>
    <property type="evidence" value="ECO:0007669"/>
    <property type="project" value="UniProtKB-KW"/>
</dbReference>
<dbReference type="EC" id="2.7.2.4" evidence="5"/>
<keyword evidence="8" id="KW-0418">Kinase</keyword>
<sequence>KVPDQPGIAARLFGSRAGEKVNVDMIVQSIHSKGTQADMAFTVERTDLNRAVEVTERIAKELKAEGVISDEDVCKVSLVGVGMVSQPGTASKMFEVLAAEKINIQMISTSEIKISCVIKREEGKKAVQLLHKAFGLEKVS</sequence>
<feature type="non-terminal residue" evidence="13">
    <location>
        <position position="1"/>
    </location>
</feature>
<dbReference type="PANTHER" id="PTHR21499">
    <property type="entry name" value="ASPARTATE KINASE"/>
    <property type="match status" value="1"/>
</dbReference>
<dbReference type="AlphaFoldDB" id="A0A9D6YXQ0"/>
<evidence type="ECO:0000256" key="6">
    <source>
        <dbReference type="ARBA" id="ARBA00022679"/>
    </source>
</evidence>
<dbReference type="CDD" id="cd04913">
    <property type="entry name" value="ACT_AKii-LysC-BS-like_1"/>
    <property type="match status" value="1"/>
</dbReference>
<organism evidence="13 14">
    <name type="scientific">Candidatus Saganbacteria bacterium</name>
    <dbReference type="NCBI Taxonomy" id="2575572"/>
    <lineage>
        <taxon>Bacteria</taxon>
        <taxon>Bacillati</taxon>
        <taxon>Saganbacteria</taxon>
    </lineage>
</organism>
<dbReference type="InterPro" id="IPR045865">
    <property type="entry name" value="ACT-like_dom_sf"/>
</dbReference>
<evidence type="ECO:0000256" key="4">
    <source>
        <dbReference type="ARBA" id="ARBA00010122"/>
    </source>
</evidence>
<proteinExistence type="inferred from homology"/>
<keyword evidence="7" id="KW-0547">Nucleotide-binding</keyword>
<dbReference type="PANTHER" id="PTHR21499:SF3">
    <property type="entry name" value="ASPARTOKINASE"/>
    <property type="match status" value="1"/>
</dbReference>
<comment type="function">
    <text evidence="1">Catalyzes the phosphorylation of the beta-carboxyl group of aspartic acid with ATP to yield 4-phospho-L-aspartate, which is involved in the branched biosynthetic pathway leading to the biosynthesis of amino acids threonine, isoleucine and methionine.</text>
</comment>
<keyword evidence="10" id="KW-0457">Lysine biosynthesis</keyword>
<comment type="catalytic activity">
    <reaction evidence="11">
        <text>L-aspartate + ATP = 4-phospho-L-aspartate + ADP</text>
        <dbReference type="Rhea" id="RHEA:23776"/>
        <dbReference type="ChEBI" id="CHEBI:29991"/>
        <dbReference type="ChEBI" id="CHEBI:30616"/>
        <dbReference type="ChEBI" id="CHEBI:57535"/>
        <dbReference type="ChEBI" id="CHEBI:456216"/>
        <dbReference type="EC" id="2.7.2.4"/>
    </reaction>
</comment>
<reference evidence="13" key="1">
    <citation type="submission" date="2020-07" db="EMBL/GenBank/DDBJ databases">
        <title>Huge and variable diversity of episymbiotic CPR bacteria and DPANN archaea in groundwater ecosystems.</title>
        <authorList>
            <person name="He C.Y."/>
            <person name="Keren R."/>
            <person name="Whittaker M."/>
            <person name="Farag I.F."/>
            <person name="Doudna J."/>
            <person name="Cate J.H.D."/>
            <person name="Banfield J.F."/>
        </authorList>
    </citation>
    <scope>NUCLEOTIDE SEQUENCE</scope>
    <source>
        <strain evidence="13">NC_groundwater_1860_Pr3_B-0.1um_51_7</strain>
    </source>
</reference>
<name>A0A9D6YXQ0_UNCSA</name>
<dbReference type="FunFam" id="3.30.2130.10:FF:000001">
    <property type="entry name" value="Bifunctional aspartokinase/homoserine dehydrogenase"/>
    <property type="match status" value="1"/>
</dbReference>
<accession>A0A9D6YXQ0</accession>
<dbReference type="Pfam" id="PF22468">
    <property type="entry name" value="ACT_9"/>
    <property type="match status" value="2"/>
</dbReference>
<evidence type="ECO:0000313" key="13">
    <source>
        <dbReference type="EMBL" id="MBI5078770.1"/>
    </source>
</evidence>
<feature type="domain" description="ACT" evidence="12">
    <location>
        <begin position="1"/>
        <end position="81"/>
    </location>
</feature>
<dbReference type="InterPro" id="IPR002912">
    <property type="entry name" value="ACT_dom"/>
</dbReference>
<evidence type="ECO:0000256" key="3">
    <source>
        <dbReference type="ARBA" id="ARBA00005139"/>
    </source>
</evidence>
<gene>
    <name evidence="13" type="ORF">HZB08_01975</name>
</gene>
<evidence type="ECO:0000256" key="11">
    <source>
        <dbReference type="ARBA" id="ARBA00047872"/>
    </source>
</evidence>